<keyword evidence="2" id="KW-0472">Membrane</keyword>
<accession>A0A8H4QU55</accession>
<feature type="transmembrane region" description="Helical" evidence="2">
    <location>
        <begin position="324"/>
        <end position="341"/>
    </location>
</feature>
<dbReference type="EMBL" id="JAACJL010000031">
    <property type="protein sequence ID" value="KAF4616923.1"/>
    <property type="molecule type" value="Genomic_DNA"/>
</dbReference>
<feature type="transmembrane region" description="Helical" evidence="2">
    <location>
        <begin position="451"/>
        <end position="476"/>
    </location>
</feature>
<keyword evidence="3" id="KW-0732">Signal</keyword>
<name>A0A8H4QU55_9AGAR</name>
<keyword evidence="5" id="KW-1185">Reference proteome</keyword>
<feature type="transmembrane region" description="Helical" evidence="2">
    <location>
        <begin position="378"/>
        <end position="398"/>
    </location>
</feature>
<protein>
    <submittedName>
        <fullName evidence="4">Uncharacterized protein</fullName>
    </submittedName>
</protein>
<proteinExistence type="predicted"/>
<feature type="transmembrane region" description="Helical" evidence="2">
    <location>
        <begin position="206"/>
        <end position="224"/>
    </location>
</feature>
<evidence type="ECO:0000313" key="4">
    <source>
        <dbReference type="EMBL" id="KAF4616923.1"/>
    </source>
</evidence>
<dbReference type="Proteomes" id="UP000521872">
    <property type="component" value="Unassembled WGS sequence"/>
</dbReference>
<evidence type="ECO:0000256" key="1">
    <source>
        <dbReference type="SAM" id="MobiDB-lite"/>
    </source>
</evidence>
<feature type="region of interest" description="Disordered" evidence="1">
    <location>
        <begin position="250"/>
        <end position="285"/>
    </location>
</feature>
<feature type="transmembrane region" description="Helical" evidence="2">
    <location>
        <begin position="410"/>
        <end position="430"/>
    </location>
</feature>
<reference evidence="4 5" key="1">
    <citation type="submission" date="2019-12" db="EMBL/GenBank/DDBJ databases">
        <authorList>
            <person name="Floudas D."/>
            <person name="Bentzer J."/>
            <person name="Ahren D."/>
            <person name="Johansson T."/>
            <person name="Persson P."/>
            <person name="Tunlid A."/>
        </authorList>
    </citation>
    <scope>NUCLEOTIDE SEQUENCE [LARGE SCALE GENOMIC DNA]</scope>
    <source>
        <strain evidence="4 5">CBS 102.39</strain>
    </source>
</reference>
<dbReference type="AlphaFoldDB" id="A0A8H4QU55"/>
<dbReference type="PANTHER" id="PTHR35043">
    <property type="entry name" value="TRANSCRIPTION FACTOR DOMAIN-CONTAINING PROTEIN"/>
    <property type="match status" value="1"/>
</dbReference>
<feature type="signal peptide" evidence="3">
    <location>
        <begin position="1"/>
        <end position="16"/>
    </location>
</feature>
<feature type="chain" id="PRO_5034922230" evidence="3">
    <location>
        <begin position="17"/>
        <end position="498"/>
    </location>
</feature>
<keyword evidence="2" id="KW-0812">Transmembrane</keyword>
<feature type="transmembrane region" description="Helical" evidence="2">
    <location>
        <begin position="84"/>
        <end position="104"/>
    </location>
</feature>
<comment type="caution">
    <text evidence="4">The sequence shown here is derived from an EMBL/GenBank/DDBJ whole genome shotgun (WGS) entry which is preliminary data.</text>
</comment>
<dbReference type="PANTHER" id="PTHR35043:SF7">
    <property type="entry name" value="TRANSCRIPTION FACTOR DOMAIN-CONTAINING PROTEIN"/>
    <property type="match status" value="1"/>
</dbReference>
<organism evidence="4 5">
    <name type="scientific">Agrocybe pediades</name>
    <dbReference type="NCBI Taxonomy" id="84607"/>
    <lineage>
        <taxon>Eukaryota</taxon>
        <taxon>Fungi</taxon>
        <taxon>Dikarya</taxon>
        <taxon>Basidiomycota</taxon>
        <taxon>Agaricomycotina</taxon>
        <taxon>Agaricomycetes</taxon>
        <taxon>Agaricomycetidae</taxon>
        <taxon>Agaricales</taxon>
        <taxon>Agaricineae</taxon>
        <taxon>Strophariaceae</taxon>
        <taxon>Agrocybe</taxon>
    </lineage>
</organism>
<evidence type="ECO:0000313" key="5">
    <source>
        <dbReference type="Proteomes" id="UP000521872"/>
    </source>
</evidence>
<evidence type="ECO:0000256" key="3">
    <source>
        <dbReference type="SAM" id="SignalP"/>
    </source>
</evidence>
<evidence type="ECO:0000256" key="2">
    <source>
        <dbReference type="SAM" id="Phobius"/>
    </source>
</evidence>
<sequence length="498" mass="56131">MLFLTFILVLYRYTDAAPLPGWHVARESPLILDQQCICTDQRSKWDIVWSCLGTVFSCAWVSVHPNMPEQGESFVRMALRRLEFMFWTIVAPEMIILWAIRQWLGADKLRKQYKSFGWTRTHGYFVQMGGFMLCEQSGKAIEVLSATKLQELHGRGEIKLPDVTEKELWDRSKADGLSKTIVLGQTTWFIAQCIARKIQDLEITELELVTVAFAFLNAFMYVLWWNKPLNANTPIPVFLLDEPIVAKEEGADREDQETVGPTSTGAEEKDTHQDRGTSSHFTSQAKKTKKLQKLLSFLKSISQTIISPFRKTIRWFAKLVEDKGVLWVLGSPVVAVGHIISRLGDMARNRSNTPIGEGKKRVPTFYAIEIEESQYNNAVALTSAIAISFGGIHCAGWTFNFPSHAEAQLWRVSSTITTAIAFAAFLFSLIKFAQAKSSMLKGKKCRTGIKVIGDLVLYSLPFYVVARLLILFAAFISLRSLSLSALSAVEWTSFLPHI</sequence>
<gene>
    <name evidence="4" type="ORF">D9613_008564</name>
</gene>
<feature type="compositionally biased region" description="Basic and acidic residues" evidence="1">
    <location>
        <begin position="266"/>
        <end position="277"/>
    </location>
</feature>
<keyword evidence="2" id="KW-1133">Transmembrane helix</keyword>